<evidence type="ECO:0000313" key="4">
    <source>
        <dbReference type="EMBL" id="GAV47425.1"/>
    </source>
</evidence>
<sequence length="1003" mass="119451">MSFDESTDSILRGADFAQESAGSVSTEALINEDYIGTSTGSLVNKDVRELLDQVFVQVPGRREEDDGVDNDSDNGNDYEDSEDVDRNQPPTSFLLPGSDMYRPLETNGDRPSDLSRKPLTTIAEDMNDAYDQVQNSRKRMGQPQGNPIFSLLFNRIQVFLLRNGMSLEFLKIFKKYIGHMIENGLDPLEDQYFLSLQNELSESFEFTPMMEDILNKFLLRPENLIMKLSLFEHNSAHDLLRRYMKTWKLHGELKRSLAKLAGLWHEYVQRKFLIKWNQKYEEFALHWVHQSQEFNKFTLVSFGFDKWLDKIDSNDARRGLADHYFLNHVFQRIKKRRNALDSRKHRSRDFHDANVMKWTLSKWRLNYRETQFEGTSPSLQRGILERLKQRLQFYQSMNDRADIFKHNWQISPFLKKWHERTKSLDSQSAHLMELEQKFIKGKTIRIFKDQLGRRRQEYAVSEHLDTLFVRFVLQELWFKRFQERLHLYSLWSIQNERIEGKFFAQWKKRLFTDLKAVELARTHALKWHLGKWRSELKCKLFIAKRSQRQQEAAFNKFSERAALEKRARKFQTAFLLKPIFSQWASRRNEDIRLRTIADMSHEQVLKIHFMIYWHHKLIFLRELNQRAEILQRLRAVMMVKKGIAHFQEVKKLGDSFAKLMISKVFLSKHFNIWRGHLALKNQQRLQDLLQSYEQEQQFQLKSNFFSLWNRKSHFYQDVCISRADEIRQRSLQRVTLKAVRQKLQNYAAQVEVSDNFRNNSVTLSTFYIWIVHLNRLTEMNTRLEVEINRKNLALLLNYLNNWSMRILKSRRNYEAVQVFRNRWDRATVRGLLLVWRTRVEHSPGRQEIVQQDFEVKTPIKKLSPKGSNTIPGSEGVKMHRIEAMKSHYSRVRRAIPSPVKSSLSLNSTAKKKIENEEDNVFFSSKQKQQQQNQRLPPPPRLSLERINKNLASKIDRINFERIPEVRLEPFINSDSQFNPIIDRSLLKVEEDEAEFDESPTRRS</sequence>
<name>A0A1Q2ZVJ4_ZYGRO</name>
<feature type="compositionally biased region" description="Basic and acidic residues" evidence="1">
    <location>
        <begin position="107"/>
        <end position="116"/>
    </location>
</feature>
<dbReference type="Proteomes" id="UP000187013">
    <property type="component" value="Unassembled WGS sequence"/>
</dbReference>
<dbReference type="OrthoDB" id="4070448at2759"/>
<evidence type="ECO:0000313" key="5">
    <source>
        <dbReference type="Proteomes" id="UP000187013"/>
    </source>
</evidence>
<feature type="region of interest" description="Disordered" evidence="1">
    <location>
        <begin position="1"/>
        <end position="26"/>
    </location>
</feature>
<dbReference type="Pfam" id="PF10638">
    <property type="entry name" value="Sfi1_C"/>
    <property type="match status" value="1"/>
</dbReference>
<dbReference type="AlphaFoldDB" id="A0A1Q2ZVJ4"/>
<dbReference type="EMBL" id="BDGX01000008">
    <property type="protein sequence ID" value="GAV47425.1"/>
    <property type="molecule type" value="Genomic_DNA"/>
</dbReference>
<dbReference type="Pfam" id="PF08457">
    <property type="entry name" value="Sfi1"/>
    <property type="match status" value="1"/>
</dbReference>
<accession>A0A1Q2ZVJ4</accession>
<reference evidence="4 5" key="1">
    <citation type="submission" date="2016-08" db="EMBL/GenBank/DDBJ databases">
        <title>Draft genome sequence of allopolyploid Zygosaccharomyces rouxii.</title>
        <authorList>
            <person name="Watanabe J."/>
            <person name="Uehara K."/>
            <person name="Mogi Y."/>
            <person name="Tsukioka Y."/>
        </authorList>
    </citation>
    <scope>NUCLEOTIDE SEQUENCE [LARGE SCALE GENOMIC DNA]</scope>
    <source>
        <strain evidence="4 5">NBRC 110957</strain>
    </source>
</reference>
<evidence type="ECO:0000259" key="3">
    <source>
        <dbReference type="Pfam" id="PF10638"/>
    </source>
</evidence>
<dbReference type="InterPro" id="IPR013665">
    <property type="entry name" value="Sfi1_dom"/>
</dbReference>
<feature type="region of interest" description="Disordered" evidence="1">
    <location>
        <begin position="922"/>
        <end position="942"/>
    </location>
</feature>
<dbReference type="OMA" id="WDRATVR"/>
<feature type="domain" description="Sfi1 spindle body" evidence="2">
    <location>
        <begin position="494"/>
        <end position="838"/>
    </location>
</feature>
<feature type="region of interest" description="Disordered" evidence="1">
    <location>
        <begin position="57"/>
        <end position="116"/>
    </location>
</feature>
<feature type="compositionally biased region" description="Acidic residues" evidence="1">
    <location>
        <begin position="65"/>
        <end position="83"/>
    </location>
</feature>
<evidence type="ECO:0000259" key="2">
    <source>
        <dbReference type="Pfam" id="PF08457"/>
    </source>
</evidence>
<evidence type="ECO:0008006" key="6">
    <source>
        <dbReference type="Google" id="ProtNLM"/>
    </source>
</evidence>
<gene>
    <name evidence="4" type="ORF">ZYGR_0H02670</name>
</gene>
<dbReference type="eggNOG" id="KOG4775">
    <property type="taxonomic scope" value="Eukaryota"/>
</dbReference>
<dbReference type="InterPro" id="IPR018907">
    <property type="entry name" value="Spindle_body_associated_C_dom"/>
</dbReference>
<organism evidence="4 5">
    <name type="scientific">Zygosaccharomyces rouxii</name>
    <dbReference type="NCBI Taxonomy" id="4956"/>
    <lineage>
        <taxon>Eukaryota</taxon>
        <taxon>Fungi</taxon>
        <taxon>Dikarya</taxon>
        <taxon>Ascomycota</taxon>
        <taxon>Saccharomycotina</taxon>
        <taxon>Saccharomycetes</taxon>
        <taxon>Saccharomycetales</taxon>
        <taxon>Saccharomycetaceae</taxon>
        <taxon>Zygosaccharomyces</taxon>
    </lineage>
</organism>
<protein>
    <recommendedName>
        <fullName evidence="6">Sfi1 spindle body domain-containing protein</fullName>
    </recommendedName>
</protein>
<evidence type="ECO:0000256" key="1">
    <source>
        <dbReference type="SAM" id="MobiDB-lite"/>
    </source>
</evidence>
<feature type="domain" description="Spindle body associated protein C-terminal" evidence="3">
    <location>
        <begin position="853"/>
        <end position="964"/>
    </location>
</feature>
<comment type="caution">
    <text evidence="4">The sequence shown here is derived from an EMBL/GenBank/DDBJ whole genome shotgun (WGS) entry which is preliminary data.</text>
</comment>
<feature type="compositionally biased region" description="Low complexity" evidence="1">
    <location>
        <begin position="925"/>
        <end position="934"/>
    </location>
</feature>
<proteinExistence type="predicted"/>